<evidence type="ECO:0000313" key="7">
    <source>
        <dbReference type="Proteomes" id="UP000034952"/>
    </source>
</evidence>
<dbReference type="PROSITE" id="PS50850">
    <property type="entry name" value="MFS"/>
    <property type="match status" value="1"/>
</dbReference>
<evidence type="ECO:0000256" key="4">
    <source>
        <dbReference type="SAM" id="Phobius"/>
    </source>
</evidence>
<evidence type="ECO:0000313" key="6">
    <source>
        <dbReference type="EMBL" id="KKP66372.1"/>
    </source>
</evidence>
<feature type="transmembrane region" description="Helical" evidence="4">
    <location>
        <begin position="334"/>
        <end position="356"/>
    </location>
</feature>
<evidence type="ECO:0000256" key="2">
    <source>
        <dbReference type="ARBA" id="ARBA00022989"/>
    </source>
</evidence>
<name>A0A0G0EGB3_9BACT</name>
<evidence type="ECO:0000256" key="1">
    <source>
        <dbReference type="ARBA" id="ARBA00022692"/>
    </source>
</evidence>
<dbReference type="AlphaFoldDB" id="A0A0G0EGB3"/>
<feature type="transmembrane region" description="Helical" evidence="4">
    <location>
        <begin position="131"/>
        <end position="151"/>
    </location>
</feature>
<dbReference type="PANTHER" id="PTHR23526:SF2">
    <property type="entry name" value="MAJOR FACILITATOR SUPERFAMILY (MFS) PROFILE DOMAIN-CONTAINING PROTEIN"/>
    <property type="match status" value="1"/>
</dbReference>
<feature type="transmembrane region" description="Helical" evidence="4">
    <location>
        <begin position="296"/>
        <end position="313"/>
    </location>
</feature>
<feature type="transmembrane region" description="Helical" evidence="4">
    <location>
        <begin position="12"/>
        <end position="33"/>
    </location>
</feature>
<feature type="transmembrane region" description="Helical" evidence="4">
    <location>
        <begin position="241"/>
        <end position="263"/>
    </location>
</feature>
<gene>
    <name evidence="6" type="ORF">UR64_C0008G0010</name>
</gene>
<dbReference type="PANTHER" id="PTHR23526">
    <property type="entry name" value="INTEGRAL MEMBRANE TRANSPORT PROTEIN-RELATED"/>
    <property type="match status" value="1"/>
</dbReference>
<dbReference type="SUPFAM" id="SSF103473">
    <property type="entry name" value="MFS general substrate transporter"/>
    <property type="match status" value="1"/>
</dbReference>
<dbReference type="InterPro" id="IPR020846">
    <property type="entry name" value="MFS_dom"/>
</dbReference>
<dbReference type="InterPro" id="IPR036259">
    <property type="entry name" value="MFS_trans_sf"/>
</dbReference>
<feature type="transmembrane region" description="Helical" evidence="4">
    <location>
        <begin position="70"/>
        <end position="86"/>
    </location>
</feature>
<dbReference type="Pfam" id="PF07690">
    <property type="entry name" value="MFS_1"/>
    <property type="match status" value="1"/>
</dbReference>
<feature type="transmembrane region" description="Helical" evidence="4">
    <location>
        <begin position="362"/>
        <end position="378"/>
    </location>
</feature>
<dbReference type="Proteomes" id="UP000034952">
    <property type="component" value="Unassembled WGS sequence"/>
</dbReference>
<keyword evidence="1 4" id="KW-0812">Transmembrane</keyword>
<dbReference type="Gene3D" id="1.20.1250.20">
    <property type="entry name" value="MFS general substrate transporter like domains"/>
    <property type="match status" value="2"/>
</dbReference>
<proteinExistence type="predicted"/>
<feature type="transmembrane region" description="Helical" evidence="4">
    <location>
        <begin position="39"/>
        <end position="58"/>
    </location>
</feature>
<dbReference type="InterPro" id="IPR011701">
    <property type="entry name" value="MFS"/>
</dbReference>
<feature type="transmembrane region" description="Helical" evidence="4">
    <location>
        <begin position="205"/>
        <end position="229"/>
    </location>
</feature>
<feature type="transmembrane region" description="Helical" evidence="4">
    <location>
        <begin position="92"/>
        <end position="119"/>
    </location>
</feature>
<evidence type="ECO:0000256" key="3">
    <source>
        <dbReference type="ARBA" id="ARBA00023136"/>
    </source>
</evidence>
<evidence type="ECO:0000259" key="5">
    <source>
        <dbReference type="PROSITE" id="PS50850"/>
    </source>
</evidence>
<reference evidence="6 7" key="1">
    <citation type="journal article" date="2015" name="Nature">
        <title>rRNA introns, odd ribosomes, and small enigmatic genomes across a large radiation of phyla.</title>
        <authorList>
            <person name="Brown C.T."/>
            <person name="Hug L.A."/>
            <person name="Thomas B.C."/>
            <person name="Sharon I."/>
            <person name="Castelle C.J."/>
            <person name="Singh A."/>
            <person name="Wilkins M.J."/>
            <person name="Williams K.H."/>
            <person name="Banfield J.F."/>
        </authorList>
    </citation>
    <scope>NUCLEOTIDE SEQUENCE [LARGE SCALE GENOMIC DNA]</scope>
</reference>
<keyword evidence="2 4" id="KW-1133">Transmembrane helix</keyword>
<feature type="transmembrane region" description="Helical" evidence="4">
    <location>
        <begin position="157"/>
        <end position="179"/>
    </location>
</feature>
<dbReference type="EMBL" id="LBPY01000008">
    <property type="protein sequence ID" value="KKP66372.1"/>
    <property type="molecule type" value="Genomic_DNA"/>
</dbReference>
<protein>
    <submittedName>
        <fullName evidence="6">MFS transporter, phthalate permease family</fullName>
    </submittedName>
</protein>
<dbReference type="GO" id="GO:0022857">
    <property type="term" value="F:transmembrane transporter activity"/>
    <property type="evidence" value="ECO:0007669"/>
    <property type="project" value="InterPro"/>
</dbReference>
<feature type="transmembrane region" description="Helical" evidence="4">
    <location>
        <begin position="272"/>
        <end position="290"/>
    </location>
</feature>
<comment type="caution">
    <text evidence="6">The sequence shown here is derived from an EMBL/GenBank/DDBJ whole genome shotgun (WGS) entry which is preliminary data.</text>
</comment>
<accession>A0A0G0EGB3</accession>
<keyword evidence="3 4" id="KW-0472">Membrane</keyword>
<sequence>MKSPKLKRMYALSFIFTLHISISAYISSIFLTGIMKESFIGILYTIASLITLILLTKSSSILKNFGNKKSTIVFLLINIIALLGLITSSNPYIIGTSFVLFTTTNTLVFFCIDIFIEHFSDPLTIGKTRGLYLTIINIAWMASPLIAVFLITKEGGYKAIFTLAFFMAMAMTIGLLFSVKTFKDKIYKKTPFLETYKYLKTNHNILAITVINFILQFFFAWMVVYTPIYLYNHLNFNWTQIGIIFTIMLTPFIILGLPVGILIDKYHVQKRTLLYIGFLIIIISTLSIAFITTKSIAIWALILFITRVGASIIETTSETYFFTHIKEEDAYLLGIFRDMNPVAYIIAPMIATLVFLVLPFKYLFIILGIILLTGLYYIPKLKHNHGISNTNK</sequence>
<feature type="domain" description="Major facilitator superfamily (MFS) profile" evidence="5">
    <location>
        <begin position="205"/>
        <end position="392"/>
    </location>
</feature>
<organism evidence="6 7">
    <name type="scientific">Candidatus Nomurabacteria bacterium GW2011_GWE1_35_16</name>
    <dbReference type="NCBI Taxonomy" id="1618761"/>
    <lineage>
        <taxon>Bacteria</taxon>
        <taxon>Candidatus Nomuraibacteriota</taxon>
    </lineage>
</organism>
<dbReference type="InterPro" id="IPR052528">
    <property type="entry name" value="Sugar_transport-like"/>
</dbReference>